<accession>A0A4Q0T2E3</accession>
<reference evidence="2" key="2">
    <citation type="submission" date="2019-02" db="EMBL/GenBank/DDBJ databases">
        <title>Granulicella sibirica sp. nov., a psychrotolerant acidobacterium isolated from an organic soil layer in forested tundra, West Siberia.</title>
        <authorList>
            <person name="Oshkin I.Y."/>
            <person name="Kulichevskaya I.S."/>
            <person name="Rijpstra W.I.C."/>
            <person name="Sinninghe Damste J.S."/>
            <person name="Rakitin A.L."/>
            <person name="Ravin N.V."/>
            <person name="Dedysh S.N."/>
        </authorList>
    </citation>
    <scope>NUCLEOTIDE SEQUENCE [LARGE SCALE GENOMIC DNA]</scope>
    <source>
        <strain evidence="2">AF10</strain>
    </source>
</reference>
<organism evidence="1 2">
    <name type="scientific">Granulicella sibirica</name>
    <dbReference type="NCBI Taxonomy" id="2479048"/>
    <lineage>
        <taxon>Bacteria</taxon>
        <taxon>Pseudomonadati</taxon>
        <taxon>Acidobacteriota</taxon>
        <taxon>Terriglobia</taxon>
        <taxon>Terriglobales</taxon>
        <taxon>Acidobacteriaceae</taxon>
        <taxon>Granulicella</taxon>
    </lineage>
</organism>
<evidence type="ECO:0000313" key="1">
    <source>
        <dbReference type="EMBL" id="RXH56168.1"/>
    </source>
</evidence>
<comment type="caution">
    <text evidence="1">The sequence shown here is derived from an EMBL/GenBank/DDBJ whole genome shotgun (WGS) entry which is preliminary data.</text>
</comment>
<proteinExistence type="predicted"/>
<protein>
    <submittedName>
        <fullName evidence="1">Uncharacterized protein</fullName>
    </submittedName>
</protein>
<dbReference type="Proteomes" id="UP000289437">
    <property type="component" value="Unassembled WGS sequence"/>
</dbReference>
<sequence length="75" mass="8310">MPVSQFARPDACLESFIRFFIQRDGRIVGTTVVHPVPARPAPMIVFDFNDPTNILYYAKKSTSRSPSAVVVGPQT</sequence>
<dbReference type="RefSeq" id="WP_128913681.1">
    <property type="nucleotide sequence ID" value="NZ_RDSM01000002.1"/>
</dbReference>
<name>A0A4Q0T2E3_9BACT</name>
<keyword evidence="2" id="KW-1185">Reference proteome</keyword>
<gene>
    <name evidence="1" type="ORF">GRAN_3025</name>
</gene>
<evidence type="ECO:0000313" key="2">
    <source>
        <dbReference type="Proteomes" id="UP000289437"/>
    </source>
</evidence>
<reference evidence="1 2" key="1">
    <citation type="submission" date="2018-11" db="EMBL/GenBank/DDBJ databases">
        <authorList>
            <person name="Mardanov A.V."/>
            <person name="Ravin N.V."/>
            <person name="Dedysh S.N."/>
        </authorList>
    </citation>
    <scope>NUCLEOTIDE SEQUENCE [LARGE SCALE GENOMIC DNA]</scope>
    <source>
        <strain evidence="1 2">AF10</strain>
    </source>
</reference>
<dbReference type="AlphaFoldDB" id="A0A4Q0T2E3"/>
<dbReference type="EMBL" id="RDSM01000002">
    <property type="protein sequence ID" value="RXH56168.1"/>
    <property type="molecule type" value="Genomic_DNA"/>
</dbReference>